<name>A0A6A6TI95_9PLEO</name>
<gene>
    <name evidence="1" type="ORF">K491DRAFT_265857</name>
</gene>
<proteinExistence type="predicted"/>
<evidence type="ECO:0000313" key="1">
    <source>
        <dbReference type="EMBL" id="KAF2658374.1"/>
    </source>
</evidence>
<accession>A0A6A6TI95</accession>
<sequence>MDRCTVSLRPILASYQPFGEGTVCFQGPVTLRVVTPAVIDVHLLFRCLVNAPTTRQRRDLWNTCFYLSFRLGRTPEACHIRNALTLATKQSSPRSTTAHMCRHDVNRPGISRVYKQNKKTRLVDKCATEMSWSHGIEADGGLCFCTTPTFAGRLVTRLCSRGL</sequence>
<organism evidence="1 2">
    <name type="scientific">Lophiostoma macrostomum CBS 122681</name>
    <dbReference type="NCBI Taxonomy" id="1314788"/>
    <lineage>
        <taxon>Eukaryota</taxon>
        <taxon>Fungi</taxon>
        <taxon>Dikarya</taxon>
        <taxon>Ascomycota</taxon>
        <taxon>Pezizomycotina</taxon>
        <taxon>Dothideomycetes</taxon>
        <taxon>Pleosporomycetidae</taxon>
        <taxon>Pleosporales</taxon>
        <taxon>Lophiostomataceae</taxon>
        <taxon>Lophiostoma</taxon>
    </lineage>
</organism>
<dbReference type="Proteomes" id="UP000799324">
    <property type="component" value="Unassembled WGS sequence"/>
</dbReference>
<dbReference type="EMBL" id="MU004315">
    <property type="protein sequence ID" value="KAF2658374.1"/>
    <property type="molecule type" value="Genomic_DNA"/>
</dbReference>
<evidence type="ECO:0000313" key="2">
    <source>
        <dbReference type="Proteomes" id="UP000799324"/>
    </source>
</evidence>
<keyword evidence="2" id="KW-1185">Reference proteome</keyword>
<protein>
    <submittedName>
        <fullName evidence="1">Uncharacterized protein</fullName>
    </submittedName>
</protein>
<dbReference type="AlphaFoldDB" id="A0A6A6TI95"/>
<reference evidence="1" key="1">
    <citation type="journal article" date="2020" name="Stud. Mycol.">
        <title>101 Dothideomycetes genomes: a test case for predicting lifestyles and emergence of pathogens.</title>
        <authorList>
            <person name="Haridas S."/>
            <person name="Albert R."/>
            <person name="Binder M."/>
            <person name="Bloem J."/>
            <person name="Labutti K."/>
            <person name="Salamov A."/>
            <person name="Andreopoulos B."/>
            <person name="Baker S."/>
            <person name="Barry K."/>
            <person name="Bills G."/>
            <person name="Bluhm B."/>
            <person name="Cannon C."/>
            <person name="Castanera R."/>
            <person name="Culley D."/>
            <person name="Daum C."/>
            <person name="Ezra D."/>
            <person name="Gonzalez J."/>
            <person name="Henrissat B."/>
            <person name="Kuo A."/>
            <person name="Liang C."/>
            <person name="Lipzen A."/>
            <person name="Lutzoni F."/>
            <person name="Magnuson J."/>
            <person name="Mondo S."/>
            <person name="Nolan M."/>
            <person name="Ohm R."/>
            <person name="Pangilinan J."/>
            <person name="Park H.-J."/>
            <person name="Ramirez L."/>
            <person name="Alfaro M."/>
            <person name="Sun H."/>
            <person name="Tritt A."/>
            <person name="Yoshinaga Y."/>
            <person name="Zwiers L.-H."/>
            <person name="Turgeon B."/>
            <person name="Goodwin S."/>
            <person name="Spatafora J."/>
            <person name="Crous P."/>
            <person name="Grigoriev I."/>
        </authorList>
    </citation>
    <scope>NUCLEOTIDE SEQUENCE</scope>
    <source>
        <strain evidence="1">CBS 122681</strain>
    </source>
</reference>